<reference evidence="1 2" key="1">
    <citation type="submission" date="2018-11" db="EMBL/GenBank/DDBJ databases">
        <title>Phylogenetic determinants of toxin gene distribution in genomes of Brevibacillus laterosporus.</title>
        <authorList>
            <person name="Glare T.R."/>
            <person name="Durrant A."/>
            <person name="Berry C."/>
            <person name="Palma L."/>
            <person name="Ormskirk M."/>
            <person name="Cox M.O."/>
        </authorList>
    </citation>
    <scope>NUCLEOTIDE SEQUENCE [LARGE SCALE GENOMIC DNA]</scope>
    <source>
        <strain evidence="1 2">1821L</strain>
    </source>
</reference>
<proteinExistence type="predicted"/>
<keyword evidence="2" id="KW-1185">Reference proteome</keyword>
<dbReference type="Proteomes" id="UP000319432">
    <property type="component" value="Chromosome"/>
</dbReference>
<protein>
    <submittedName>
        <fullName evidence="1">Uncharacterized protein</fullName>
    </submittedName>
</protein>
<evidence type="ECO:0000313" key="2">
    <source>
        <dbReference type="Proteomes" id="UP000319432"/>
    </source>
</evidence>
<sequence length="113" mass="12836">MAVIDKGLGTNMGNTNKDIRKEIKNDIIDKIKTIDEVKRTQDSILISPNFHLDSKYLEKQHQYKVEIQHRHPQSGGKKPTVSVVLVDNTADKVDQLKEALNKSLNDGHIYEVT</sequence>
<accession>A0A518VEP6</accession>
<evidence type="ECO:0000313" key="1">
    <source>
        <dbReference type="EMBL" id="QDX95475.1"/>
    </source>
</evidence>
<name>A0A518VEP6_BRELA</name>
<organism evidence="1 2">
    <name type="scientific">Brevibacillus laterosporus</name>
    <name type="common">Bacillus laterosporus</name>
    <dbReference type="NCBI Taxonomy" id="1465"/>
    <lineage>
        <taxon>Bacteria</taxon>
        <taxon>Bacillati</taxon>
        <taxon>Bacillota</taxon>
        <taxon>Bacilli</taxon>
        <taxon>Bacillales</taxon>
        <taxon>Paenibacillaceae</taxon>
        <taxon>Brevibacillus</taxon>
    </lineage>
</organism>
<gene>
    <name evidence="1" type="ORF">EEL30_26350</name>
</gene>
<dbReference type="EMBL" id="CP033464">
    <property type="protein sequence ID" value="QDX95475.1"/>
    <property type="molecule type" value="Genomic_DNA"/>
</dbReference>
<dbReference type="AlphaFoldDB" id="A0A518VEP6"/>